<dbReference type="PANTHER" id="PTHR24148">
    <property type="entry name" value="ANKYRIN REPEAT DOMAIN-CONTAINING PROTEIN 39 HOMOLOG-RELATED"/>
    <property type="match status" value="1"/>
</dbReference>
<reference evidence="3 4" key="1">
    <citation type="submission" date="2015-10" db="EMBL/GenBank/DDBJ databases">
        <title>Full genome of DAOMC 229536 Phialocephala scopiformis, a fungal endophyte of spruce producing the potent anti-insectan compound rugulosin.</title>
        <authorList>
            <consortium name="DOE Joint Genome Institute"/>
            <person name="Walker A.K."/>
            <person name="Frasz S.L."/>
            <person name="Seifert K.A."/>
            <person name="Miller J.D."/>
            <person name="Mondo S.J."/>
            <person name="Labutti K."/>
            <person name="Lipzen A."/>
            <person name="Dockter R."/>
            <person name="Kennedy M."/>
            <person name="Grigoriev I.V."/>
            <person name="Spatafora J.W."/>
        </authorList>
    </citation>
    <scope>NUCLEOTIDE SEQUENCE [LARGE SCALE GENOMIC DNA]</scope>
    <source>
        <strain evidence="3 4">CBS 120377</strain>
    </source>
</reference>
<dbReference type="Proteomes" id="UP000070700">
    <property type="component" value="Unassembled WGS sequence"/>
</dbReference>
<feature type="region of interest" description="Disordered" evidence="1">
    <location>
        <begin position="638"/>
        <end position="660"/>
    </location>
</feature>
<evidence type="ECO:0000313" key="4">
    <source>
        <dbReference type="Proteomes" id="UP000070700"/>
    </source>
</evidence>
<feature type="domain" description="Heterokaryon incompatibility" evidence="2">
    <location>
        <begin position="122"/>
        <end position="263"/>
    </location>
</feature>
<evidence type="ECO:0000259" key="2">
    <source>
        <dbReference type="Pfam" id="PF06985"/>
    </source>
</evidence>
<evidence type="ECO:0000256" key="1">
    <source>
        <dbReference type="SAM" id="MobiDB-lite"/>
    </source>
</evidence>
<name>A0A132B3T0_MOLSC</name>
<dbReference type="EMBL" id="KQ947442">
    <property type="protein sequence ID" value="KUJ07042.1"/>
    <property type="molecule type" value="Genomic_DNA"/>
</dbReference>
<dbReference type="AlphaFoldDB" id="A0A132B3T0"/>
<dbReference type="KEGG" id="psco:LY89DRAFT_726156"/>
<dbReference type="Pfam" id="PF06985">
    <property type="entry name" value="HET"/>
    <property type="match status" value="1"/>
</dbReference>
<protein>
    <submittedName>
        <fullName evidence="3">HET-domain-containing protein</fullName>
    </submittedName>
</protein>
<sequence>MAGDSLAWLSRAIKKLTVTKNSELQGEISGKERTKCTKTVLDNKGRDKFDKNERHSETDTKAEAEVRNIRPGPSATELTSLYQPLDIESKEIRVLYLVPGAWNDMICCTMETRSLSDAYRKYEALSYVWDAEPGFQAIVVNEQPLSVKRNLFLALRRLRKSNEPRIMWVDALCINQQSNVEKSHQVALMRNIYRSCVRVYLWLGDYSTNPSDTRSVEDEINIFTSSRATTKKKDKRPFHPEILDAYISLVSSPWWDRLWVVQEKILSPECLLNEAMLKSIRKIRDFGQMTDRTKSWMDFYRFILHHRNRKSSDPRDMVYGLSALAPHIPPELIADYSLSKEEIFERLVLLFIKEHGTLHALRGQRTLIENSKSWVYDWSSDVDDRLWYQESMRLEIVLYKASRNKKPVVESCSDGQLSADGVFFDLVAERGQTCDNSPESRIKSLREWYNLCQNASKQMPRSMWREDFLRTVIGDVAYKVDNNGIMKIGMRTPADMKDVFDDWLVYRERPSQYKSTGDSDLAMFDDLVKTMATGLKFFLTEKGYMGLGNPEIGDEVWVLLGGDKPFLLRPLPSSTSHWLIGDCFVMYLEREALRSTETLNELGVKTRLVWCGEEGKKALANGGDSVWEVDSEVDSEDARVERKEHRRQSKYESKHWQGLI</sequence>
<dbReference type="InParanoid" id="A0A132B3T0"/>
<dbReference type="InterPro" id="IPR052895">
    <property type="entry name" value="HetReg/Transcr_Mod"/>
</dbReference>
<dbReference type="RefSeq" id="XP_018061397.1">
    <property type="nucleotide sequence ID" value="XM_018219033.1"/>
</dbReference>
<organism evidence="3 4">
    <name type="scientific">Mollisia scopiformis</name>
    <name type="common">Conifer needle endophyte fungus</name>
    <name type="synonym">Phialocephala scopiformis</name>
    <dbReference type="NCBI Taxonomy" id="149040"/>
    <lineage>
        <taxon>Eukaryota</taxon>
        <taxon>Fungi</taxon>
        <taxon>Dikarya</taxon>
        <taxon>Ascomycota</taxon>
        <taxon>Pezizomycotina</taxon>
        <taxon>Leotiomycetes</taxon>
        <taxon>Helotiales</taxon>
        <taxon>Mollisiaceae</taxon>
        <taxon>Mollisia</taxon>
    </lineage>
</organism>
<keyword evidence="4" id="KW-1185">Reference proteome</keyword>
<dbReference type="STRING" id="149040.A0A132B3T0"/>
<dbReference type="InterPro" id="IPR010730">
    <property type="entry name" value="HET"/>
</dbReference>
<dbReference type="Pfam" id="PF26639">
    <property type="entry name" value="Het-6_barrel"/>
    <property type="match status" value="1"/>
</dbReference>
<proteinExistence type="predicted"/>
<dbReference type="GeneID" id="28828759"/>
<evidence type="ECO:0000313" key="3">
    <source>
        <dbReference type="EMBL" id="KUJ07042.1"/>
    </source>
</evidence>
<dbReference type="PANTHER" id="PTHR24148:SF73">
    <property type="entry name" value="HET DOMAIN PROTEIN (AFU_ORTHOLOGUE AFUA_8G01020)"/>
    <property type="match status" value="1"/>
</dbReference>
<dbReference type="OrthoDB" id="2157530at2759"/>
<gene>
    <name evidence="3" type="ORF">LY89DRAFT_726156</name>
</gene>
<accession>A0A132B3T0</accession>